<dbReference type="PRINTS" id="PR00382">
    <property type="entry name" value="LIPIDTRNSFER"/>
</dbReference>
<dbReference type="Gene3D" id="1.10.110.10">
    <property type="entry name" value="Plant lipid-transfer and hydrophobic proteins"/>
    <property type="match status" value="1"/>
</dbReference>
<dbReference type="InterPro" id="IPR000528">
    <property type="entry name" value="Plant_nsLTP"/>
</dbReference>
<dbReference type="SMART" id="SM00499">
    <property type="entry name" value="AAI"/>
    <property type="match status" value="1"/>
</dbReference>
<feature type="region of interest" description="Disordered" evidence="3">
    <location>
        <begin position="126"/>
        <end position="155"/>
    </location>
</feature>
<keyword evidence="2" id="KW-0446">Lipid-binding</keyword>
<name>A0A8X8BFU3_BRACI</name>
<comment type="caution">
    <text evidence="5">The sequence shown here is derived from an EMBL/GenBank/DDBJ whole genome shotgun (WGS) entry which is preliminary data.</text>
</comment>
<feature type="domain" description="Bifunctional inhibitor/plant lipid transfer protein/seed storage helical" evidence="4">
    <location>
        <begin position="4"/>
        <end position="78"/>
    </location>
</feature>
<dbReference type="SUPFAM" id="SSF47699">
    <property type="entry name" value="Bifunctional inhibitor/lipid-transfer protein/seed storage 2S albumin"/>
    <property type="match status" value="1"/>
</dbReference>
<feature type="compositionally biased region" description="Polar residues" evidence="3">
    <location>
        <begin position="193"/>
        <end position="202"/>
    </location>
</feature>
<evidence type="ECO:0000256" key="2">
    <source>
        <dbReference type="RuleBase" id="RU000628"/>
    </source>
</evidence>
<evidence type="ECO:0000259" key="4">
    <source>
        <dbReference type="SMART" id="SM00499"/>
    </source>
</evidence>
<dbReference type="GO" id="GO:0006869">
    <property type="term" value="P:lipid transport"/>
    <property type="evidence" value="ECO:0007669"/>
    <property type="project" value="InterPro"/>
</dbReference>
<dbReference type="OrthoDB" id="1890443at2759"/>
<dbReference type="EMBL" id="JAAMPC010000001">
    <property type="protein sequence ID" value="KAG2333415.1"/>
    <property type="molecule type" value="Genomic_DNA"/>
</dbReference>
<keyword evidence="6" id="KW-1185">Reference proteome</keyword>
<proteinExistence type="inferred from homology"/>
<evidence type="ECO:0000256" key="1">
    <source>
        <dbReference type="ARBA" id="ARBA00009748"/>
    </source>
</evidence>
<evidence type="ECO:0000313" key="6">
    <source>
        <dbReference type="Proteomes" id="UP000886595"/>
    </source>
</evidence>
<dbReference type="Pfam" id="PF00234">
    <property type="entry name" value="Tryp_alpha_amyl"/>
    <property type="match status" value="1"/>
</dbReference>
<dbReference type="AlphaFoldDB" id="A0A8X8BFU3"/>
<comment type="function">
    <text evidence="2">Plant non-specific lipid-transfer proteins transfer phospholipids as well as galactolipids across membranes. May play a role in wax or cutin deposition in the cell walls of expanding epidermal cells and certain secretory tissues.</text>
</comment>
<dbReference type="InterPro" id="IPR016140">
    <property type="entry name" value="Bifunc_inhib/LTP/seed_store"/>
</dbReference>
<reference evidence="5 6" key="1">
    <citation type="submission" date="2020-02" db="EMBL/GenBank/DDBJ databases">
        <authorList>
            <person name="Ma Q."/>
            <person name="Huang Y."/>
            <person name="Song X."/>
            <person name="Pei D."/>
        </authorList>
    </citation>
    <scope>NUCLEOTIDE SEQUENCE [LARGE SCALE GENOMIC DNA]</scope>
    <source>
        <strain evidence="5">Sxm20200214</strain>
        <tissue evidence="5">Leaf</tissue>
    </source>
</reference>
<evidence type="ECO:0000256" key="3">
    <source>
        <dbReference type="SAM" id="MobiDB-lite"/>
    </source>
</evidence>
<dbReference type="InterPro" id="IPR036312">
    <property type="entry name" value="Bifun_inhib/LTP/seed_sf"/>
</dbReference>
<sequence>MSPCFAYLRQGGTVPPACCGGMRDLNGIAQTTPDRQQACKCVQSIVSTIFGLNPNLAAGLPGLCGVSFPYPISVSNNCDRVKGSWNSYIIMKMNMTFVFIGGSTYELSPLLRIFFSSPPFSMDPDEHVSYNTSNNAADKDPAQSESGDFLYKSQGKAQKKTPSLLIPFAHVEASLAGADFGAGSDKVEDHNKTPISSSPVTR</sequence>
<comment type="similarity">
    <text evidence="1 2">Belongs to the plant LTP family.</text>
</comment>
<dbReference type="PANTHER" id="PTHR33076">
    <property type="entry name" value="NON-SPECIFIC LIPID-TRANSFER PROTEIN 2-RELATED"/>
    <property type="match status" value="1"/>
</dbReference>
<accession>A0A8X8BFU3</accession>
<gene>
    <name evidence="5" type="ORF">Bca52824_004595</name>
</gene>
<protein>
    <recommendedName>
        <fullName evidence="2">Non-specific lipid-transfer protein</fullName>
    </recommendedName>
</protein>
<dbReference type="Proteomes" id="UP000886595">
    <property type="component" value="Unassembled WGS sequence"/>
</dbReference>
<feature type="region of interest" description="Disordered" evidence="3">
    <location>
        <begin position="181"/>
        <end position="202"/>
    </location>
</feature>
<evidence type="ECO:0000313" key="5">
    <source>
        <dbReference type="EMBL" id="KAG2333415.1"/>
    </source>
</evidence>
<dbReference type="GO" id="GO:0008289">
    <property type="term" value="F:lipid binding"/>
    <property type="evidence" value="ECO:0007669"/>
    <property type="project" value="UniProtKB-KW"/>
</dbReference>
<dbReference type="CDD" id="cd01960">
    <property type="entry name" value="nsLTP1"/>
    <property type="match status" value="1"/>
</dbReference>
<organism evidence="5 6">
    <name type="scientific">Brassica carinata</name>
    <name type="common">Ethiopian mustard</name>
    <name type="synonym">Abyssinian cabbage</name>
    <dbReference type="NCBI Taxonomy" id="52824"/>
    <lineage>
        <taxon>Eukaryota</taxon>
        <taxon>Viridiplantae</taxon>
        <taxon>Streptophyta</taxon>
        <taxon>Embryophyta</taxon>
        <taxon>Tracheophyta</taxon>
        <taxon>Spermatophyta</taxon>
        <taxon>Magnoliopsida</taxon>
        <taxon>eudicotyledons</taxon>
        <taxon>Gunneridae</taxon>
        <taxon>Pentapetalae</taxon>
        <taxon>rosids</taxon>
        <taxon>malvids</taxon>
        <taxon>Brassicales</taxon>
        <taxon>Brassicaceae</taxon>
        <taxon>Brassiceae</taxon>
        <taxon>Brassica</taxon>
    </lineage>
</organism>
<keyword evidence="2" id="KW-0813">Transport</keyword>